<dbReference type="GO" id="GO:0032259">
    <property type="term" value="P:methylation"/>
    <property type="evidence" value="ECO:0007669"/>
    <property type="project" value="UniProtKB-KW"/>
</dbReference>
<dbReference type="AlphaFoldDB" id="A0A937RPZ2"/>
<dbReference type="PANTHER" id="PTHR43591">
    <property type="entry name" value="METHYLTRANSFERASE"/>
    <property type="match status" value="1"/>
</dbReference>
<dbReference type="GO" id="GO:0008757">
    <property type="term" value="F:S-adenosylmethionine-dependent methyltransferase activity"/>
    <property type="evidence" value="ECO:0007669"/>
    <property type="project" value="InterPro"/>
</dbReference>
<dbReference type="Gene3D" id="3.40.50.150">
    <property type="entry name" value="Vaccinia Virus protein VP39"/>
    <property type="match status" value="1"/>
</dbReference>
<dbReference type="InterPro" id="IPR029063">
    <property type="entry name" value="SAM-dependent_MTases_sf"/>
</dbReference>
<keyword evidence="3" id="KW-0489">Methyltransferase</keyword>
<gene>
    <name evidence="3" type="ORF">I7412_38040</name>
</gene>
<reference evidence="3" key="1">
    <citation type="submission" date="2020-12" db="EMBL/GenBank/DDBJ databases">
        <title>Genomic characterization of non-nitrogen-fixing Frankia strains.</title>
        <authorList>
            <person name="Carlos-Shanley C."/>
            <person name="Guerra T."/>
            <person name="Hahn D."/>
        </authorList>
    </citation>
    <scope>NUCLEOTIDE SEQUENCE</scope>
    <source>
        <strain evidence="3">CN6</strain>
    </source>
</reference>
<evidence type="ECO:0000259" key="2">
    <source>
        <dbReference type="Pfam" id="PF08241"/>
    </source>
</evidence>
<dbReference type="InterPro" id="IPR013216">
    <property type="entry name" value="Methyltransf_11"/>
</dbReference>
<dbReference type="Pfam" id="PF08241">
    <property type="entry name" value="Methyltransf_11"/>
    <property type="match status" value="1"/>
</dbReference>
<dbReference type="CDD" id="cd02440">
    <property type="entry name" value="AdoMet_MTases"/>
    <property type="match status" value="1"/>
</dbReference>
<feature type="domain" description="Methyltransferase type 11" evidence="2">
    <location>
        <begin position="65"/>
        <end position="161"/>
    </location>
</feature>
<dbReference type="SUPFAM" id="SSF53335">
    <property type="entry name" value="S-adenosyl-L-methionine-dependent methyltransferases"/>
    <property type="match status" value="1"/>
</dbReference>
<dbReference type="Proteomes" id="UP000604475">
    <property type="component" value="Unassembled WGS sequence"/>
</dbReference>
<protein>
    <submittedName>
        <fullName evidence="3">Class I SAM-dependent methyltransferase</fullName>
    </submittedName>
</protein>
<dbReference type="EMBL" id="JAEACQ010000353">
    <property type="protein sequence ID" value="MBL7632860.1"/>
    <property type="molecule type" value="Genomic_DNA"/>
</dbReference>
<comment type="caution">
    <text evidence="3">The sequence shown here is derived from an EMBL/GenBank/DDBJ whole genome shotgun (WGS) entry which is preliminary data.</text>
</comment>
<name>A0A937RPZ2_9ACTN</name>
<evidence type="ECO:0000313" key="4">
    <source>
        <dbReference type="Proteomes" id="UP000604475"/>
    </source>
</evidence>
<accession>A0A937RPZ2</accession>
<organism evidence="3 4">
    <name type="scientific">Frankia nepalensis</name>
    <dbReference type="NCBI Taxonomy" id="1836974"/>
    <lineage>
        <taxon>Bacteria</taxon>
        <taxon>Bacillati</taxon>
        <taxon>Actinomycetota</taxon>
        <taxon>Actinomycetes</taxon>
        <taxon>Frankiales</taxon>
        <taxon>Frankiaceae</taxon>
        <taxon>Frankia</taxon>
    </lineage>
</organism>
<keyword evidence="4" id="KW-1185">Reference proteome</keyword>
<evidence type="ECO:0000313" key="3">
    <source>
        <dbReference type="EMBL" id="MBL7632860.1"/>
    </source>
</evidence>
<dbReference type="RefSeq" id="WP_203007072.1">
    <property type="nucleotide sequence ID" value="NZ_JADWYU010000144.1"/>
</dbReference>
<keyword evidence="3" id="KW-0808">Transferase</keyword>
<proteinExistence type="predicted"/>
<feature type="region of interest" description="Disordered" evidence="1">
    <location>
        <begin position="1"/>
        <end position="23"/>
    </location>
</feature>
<evidence type="ECO:0000256" key="1">
    <source>
        <dbReference type="SAM" id="MobiDB-lite"/>
    </source>
</evidence>
<sequence>MSDSRDAHPDETARRAGDDDHDATVQRSFTQQTGLFAGENAVFAAPRATPPPAWVGPLRPDTIVLDVACGAGHLAEQIAPHVRQVVGIDLTGALLGMAADRLAAAGITNVLLQEGDAAALPFLDGSFDVVVSRAALHHFPRPGGPVAEMVRVCRPGGAVAISDMVAPSADLRGPFDALHRKLDPSHAAVLLRPELVELLRAQLGPLEHDEGQAPGRLPLDRILTPMADRDAVVADLRAELAGGAPTGFGPVDADGQLLVTFTTAAVRATKAA</sequence>